<accession>A0A319DZ84</accession>
<dbReference type="AlphaFoldDB" id="A0A319DZ84"/>
<proteinExistence type="predicted"/>
<dbReference type="OrthoDB" id="4468602at2759"/>
<dbReference type="VEuPathDB" id="FungiDB:BO78DRAFT_433616"/>
<evidence type="ECO:0008006" key="3">
    <source>
        <dbReference type="Google" id="ProtNLM"/>
    </source>
</evidence>
<dbReference type="EMBL" id="KZ826415">
    <property type="protein sequence ID" value="PYI01435.1"/>
    <property type="molecule type" value="Genomic_DNA"/>
</dbReference>
<evidence type="ECO:0000313" key="2">
    <source>
        <dbReference type="Proteomes" id="UP000248423"/>
    </source>
</evidence>
<name>A0A319DZ84_ASPSB</name>
<evidence type="ECO:0000313" key="1">
    <source>
        <dbReference type="EMBL" id="PYI01435.1"/>
    </source>
</evidence>
<dbReference type="Proteomes" id="UP000248423">
    <property type="component" value="Unassembled WGS sequence"/>
</dbReference>
<sequence length="153" mass="16763">MNDAVAKDPLIPLLYFVQGVLRTIHEIPSNSASEALIKKAFSPDASIEINQDAMDRTGLEEFLQDYRARYTFVDFAFHEGVTVPSDEEGHGGTVGVGFKAHAVGKADGKLYGARLHEIFQVEWVSGHESSGGHRLITKLTGVLKGMYLVQDDT</sequence>
<reference evidence="1 2" key="1">
    <citation type="submission" date="2018-02" db="EMBL/GenBank/DDBJ databases">
        <title>The genomes of Aspergillus section Nigri reveals drivers in fungal speciation.</title>
        <authorList>
            <consortium name="DOE Joint Genome Institute"/>
            <person name="Vesth T.C."/>
            <person name="Nybo J."/>
            <person name="Theobald S."/>
            <person name="Brandl J."/>
            <person name="Frisvad J.C."/>
            <person name="Nielsen K.F."/>
            <person name="Lyhne E.K."/>
            <person name="Kogle M.E."/>
            <person name="Kuo A."/>
            <person name="Riley R."/>
            <person name="Clum A."/>
            <person name="Nolan M."/>
            <person name="Lipzen A."/>
            <person name="Salamov A."/>
            <person name="Henrissat B."/>
            <person name="Wiebenga A."/>
            <person name="De vries R.P."/>
            <person name="Grigoriev I.V."/>
            <person name="Mortensen U.H."/>
            <person name="Andersen M.R."/>
            <person name="Baker S.E."/>
        </authorList>
    </citation>
    <scope>NUCLEOTIDE SEQUENCE [LARGE SCALE GENOMIC DNA]</scope>
    <source>
        <strain evidence="1 2">CBS 121057</strain>
    </source>
</reference>
<protein>
    <recommendedName>
        <fullName evidence="3">SnoaL-like domain-containing protein</fullName>
    </recommendedName>
</protein>
<keyword evidence="2" id="KW-1185">Reference proteome</keyword>
<gene>
    <name evidence="1" type="ORF">BO78DRAFT_433616</name>
</gene>
<organism evidence="1 2">
    <name type="scientific">Aspergillus sclerotiicarbonarius (strain CBS 121057 / IBT 28362)</name>
    <dbReference type="NCBI Taxonomy" id="1448318"/>
    <lineage>
        <taxon>Eukaryota</taxon>
        <taxon>Fungi</taxon>
        <taxon>Dikarya</taxon>
        <taxon>Ascomycota</taxon>
        <taxon>Pezizomycotina</taxon>
        <taxon>Eurotiomycetes</taxon>
        <taxon>Eurotiomycetidae</taxon>
        <taxon>Eurotiales</taxon>
        <taxon>Aspergillaceae</taxon>
        <taxon>Aspergillus</taxon>
        <taxon>Aspergillus subgen. Circumdati</taxon>
    </lineage>
</organism>